<protein>
    <submittedName>
        <fullName evidence="2">Uncharacterized protein</fullName>
    </submittedName>
</protein>
<evidence type="ECO:0000256" key="1">
    <source>
        <dbReference type="SAM" id="MobiDB-lite"/>
    </source>
</evidence>
<feature type="compositionally biased region" description="Basic residues" evidence="1">
    <location>
        <begin position="7"/>
        <end position="18"/>
    </location>
</feature>
<sequence length="126" mass="14741">MAQPVFPKKKKKKKKKNGVQHLRSMSFTEHSKCPRIRTCKSHHDTHGDTQTYNTHESFDQGASAVGKHFSPIDIAESQPVKNSNYYSSDKYTHKYIYAKNENSCTEFCTHWRKEILHGYKEIHVQK</sequence>
<dbReference type="AlphaFoldDB" id="A0A1A8ZGG1"/>
<name>A0A1A8ZGG1_PLAOA</name>
<gene>
    <name evidence="2" type="ORF">POVWA2_044990</name>
</gene>
<evidence type="ECO:0000313" key="2">
    <source>
        <dbReference type="EMBL" id="SBT42926.1"/>
    </source>
</evidence>
<proteinExistence type="predicted"/>
<feature type="region of interest" description="Disordered" evidence="1">
    <location>
        <begin position="1"/>
        <end position="21"/>
    </location>
</feature>
<organism evidence="2 3">
    <name type="scientific">Plasmodium ovale wallikeri</name>
    <dbReference type="NCBI Taxonomy" id="864142"/>
    <lineage>
        <taxon>Eukaryota</taxon>
        <taxon>Sar</taxon>
        <taxon>Alveolata</taxon>
        <taxon>Apicomplexa</taxon>
        <taxon>Aconoidasida</taxon>
        <taxon>Haemosporida</taxon>
        <taxon>Plasmodiidae</taxon>
        <taxon>Plasmodium</taxon>
        <taxon>Plasmodium (Plasmodium)</taxon>
    </lineage>
</organism>
<reference evidence="3" key="1">
    <citation type="submission" date="2016-05" db="EMBL/GenBank/DDBJ databases">
        <authorList>
            <person name="Naeem Raeece"/>
        </authorList>
    </citation>
    <scope>NUCLEOTIDE SEQUENCE [LARGE SCALE GENOMIC DNA]</scope>
</reference>
<dbReference type="EMBL" id="FLRE01000165">
    <property type="protein sequence ID" value="SBT42926.1"/>
    <property type="molecule type" value="Genomic_DNA"/>
</dbReference>
<dbReference type="Proteomes" id="UP000078550">
    <property type="component" value="Unassembled WGS sequence"/>
</dbReference>
<accession>A0A1A8ZGG1</accession>
<evidence type="ECO:0000313" key="3">
    <source>
        <dbReference type="Proteomes" id="UP000078550"/>
    </source>
</evidence>